<name>A0A2R8BV47_9RHOB</name>
<dbReference type="PROSITE" id="PS51755">
    <property type="entry name" value="OMPR_PHOB"/>
    <property type="match status" value="1"/>
</dbReference>
<dbReference type="InterPro" id="IPR016032">
    <property type="entry name" value="Sig_transdc_resp-reg_C-effctor"/>
</dbReference>
<proteinExistence type="predicted"/>
<reference evidence="4 5" key="1">
    <citation type="submission" date="2018-03" db="EMBL/GenBank/DDBJ databases">
        <authorList>
            <person name="Keele B.F."/>
        </authorList>
    </citation>
    <scope>NUCLEOTIDE SEQUENCE [LARGE SCALE GENOMIC DNA]</scope>
    <source>
        <strain evidence="4 5">CECT 8504</strain>
    </source>
</reference>
<evidence type="ECO:0000313" key="5">
    <source>
        <dbReference type="Proteomes" id="UP000244912"/>
    </source>
</evidence>
<gene>
    <name evidence="4" type="primary">cadC</name>
    <name evidence="4" type="ORF">PAA8504_01844</name>
</gene>
<accession>A0A2R8BV47</accession>
<dbReference type="SMART" id="SM00862">
    <property type="entry name" value="Trans_reg_C"/>
    <property type="match status" value="1"/>
</dbReference>
<dbReference type="Gene3D" id="1.10.10.10">
    <property type="entry name" value="Winged helix-like DNA-binding domain superfamily/Winged helix DNA-binding domain"/>
    <property type="match status" value="1"/>
</dbReference>
<keyword evidence="5" id="KW-1185">Reference proteome</keyword>
<dbReference type="InterPro" id="IPR029058">
    <property type="entry name" value="AB_hydrolase_fold"/>
</dbReference>
<dbReference type="GO" id="GO:0003677">
    <property type="term" value="F:DNA binding"/>
    <property type="evidence" value="ECO:0007669"/>
    <property type="project" value="UniProtKB-UniRule"/>
</dbReference>
<dbReference type="SUPFAM" id="SSF46894">
    <property type="entry name" value="C-terminal effector domain of the bipartite response regulators"/>
    <property type="match status" value="1"/>
</dbReference>
<dbReference type="GO" id="GO:0006355">
    <property type="term" value="P:regulation of DNA-templated transcription"/>
    <property type="evidence" value="ECO:0007669"/>
    <property type="project" value="InterPro"/>
</dbReference>
<dbReference type="PANTHER" id="PTHR43433:SF8">
    <property type="entry name" value="BIFUNCTIONAL LIPASE_ADENYLATE CYCLASE LIPJ"/>
    <property type="match status" value="1"/>
</dbReference>
<dbReference type="InterPro" id="IPR000073">
    <property type="entry name" value="AB_hydrolase_1"/>
</dbReference>
<organism evidence="4 5">
    <name type="scientific">Palleronia abyssalis</name>
    <dbReference type="NCBI Taxonomy" id="1501240"/>
    <lineage>
        <taxon>Bacteria</taxon>
        <taxon>Pseudomonadati</taxon>
        <taxon>Pseudomonadota</taxon>
        <taxon>Alphaproteobacteria</taxon>
        <taxon>Rhodobacterales</taxon>
        <taxon>Roseobacteraceae</taxon>
        <taxon>Palleronia</taxon>
    </lineage>
</organism>
<feature type="DNA-binding region" description="OmpR/PhoB-type" evidence="2">
    <location>
        <begin position="22"/>
        <end position="120"/>
    </location>
</feature>
<evidence type="ECO:0000256" key="2">
    <source>
        <dbReference type="PROSITE-ProRule" id="PRU01091"/>
    </source>
</evidence>
<dbReference type="EMBL" id="ONZF01000003">
    <property type="protein sequence ID" value="SPJ24022.1"/>
    <property type="molecule type" value="Genomic_DNA"/>
</dbReference>
<dbReference type="CDD" id="cd00383">
    <property type="entry name" value="trans_reg_C"/>
    <property type="match status" value="1"/>
</dbReference>
<evidence type="ECO:0000259" key="3">
    <source>
        <dbReference type="PROSITE" id="PS51755"/>
    </source>
</evidence>
<dbReference type="SUPFAM" id="SSF53474">
    <property type="entry name" value="alpha/beta-Hydrolases"/>
    <property type="match status" value="1"/>
</dbReference>
<dbReference type="AlphaFoldDB" id="A0A2R8BV47"/>
<dbReference type="PANTHER" id="PTHR43433">
    <property type="entry name" value="HYDROLASE, ALPHA/BETA FOLD FAMILY PROTEIN"/>
    <property type="match status" value="1"/>
</dbReference>
<dbReference type="InterPro" id="IPR036388">
    <property type="entry name" value="WH-like_DNA-bd_sf"/>
</dbReference>
<dbReference type="Proteomes" id="UP000244912">
    <property type="component" value="Unassembled WGS sequence"/>
</dbReference>
<dbReference type="Gene3D" id="3.40.50.1820">
    <property type="entry name" value="alpha/beta hydrolase"/>
    <property type="match status" value="1"/>
</dbReference>
<feature type="domain" description="OmpR/PhoB-type" evidence="3">
    <location>
        <begin position="22"/>
        <end position="120"/>
    </location>
</feature>
<dbReference type="Pfam" id="PF00561">
    <property type="entry name" value="Abhydrolase_1"/>
    <property type="match status" value="1"/>
</dbReference>
<dbReference type="GO" id="GO:0000160">
    <property type="term" value="P:phosphorelay signal transduction system"/>
    <property type="evidence" value="ECO:0007669"/>
    <property type="project" value="InterPro"/>
</dbReference>
<evidence type="ECO:0000256" key="1">
    <source>
        <dbReference type="ARBA" id="ARBA00023125"/>
    </source>
</evidence>
<evidence type="ECO:0000313" key="4">
    <source>
        <dbReference type="EMBL" id="SPJ24022.1"/>
    </source>
</evidence>
<dbReference type="Pfam" id="PF00486">
    <property type="entry name" value="Trans_reg_C"/>
    <property type="match status" value="1"/>
</dbReference>
<protein>
    <submittedName>
        <fullName evidence="4">Transcriptional activator CadC</fullName>
    </submittedName>
</protein>
<dbReference type="InterPro" id="IPR050471">
    <property type="entry name" value="AB_hydrolase"/>
</dbReference>
<sequence length="417" mass="44960">MIFARDCPSRLCAFPRVGHNRGMAYAFADCVLDETSHRLLRSGTPVHVEPQVFDLLIALVRTAPGLLSYDDMIERVWHGRIVSDATLSARISSARAAVGDSGKAQSVIRTIPRRGVQLVCPVHLAPGIGERVTPAPDPRVIPRQTIRYAASADGTGIAYAVSDAEGPPLVRGAHWISHLEHDWTSPLWRPWLDRLGAGRRLIRYDARGTGLSERHPPRRSQGDFVADLAAVIAAAGADPADIFAVSQSAPVALAFAATHPDRVRRLVLVNGFVQGSYARGEIDRTDAVIAMIRAGWGLPGSPFVKAVATVFMPRATEVELASFVEMQTRSANSEEAAAMRRAVGHFDVSAILEQVTAPVLVMASVGDAVHPQAQSRQLARTLPNAEFLSLDTDNHVIAPSEAAFAVMMDETDRFLAG</sequence>
<keyword evidence="1 2" id="KW-0238">DNA-binding</keyword>
<dbReference type="InterPro" id="IPR001867">
    <property type="entry name" value="OmpR/PhoB-type_DNA-bd"/>
</dbReference>